<dbReference type="KEGG" id="dpx:DAPPUDRAFT_233882"/>
<accession>E9FW07</accession>
<dbReference type="HOGENOM" id="CLU_2388451_0_0_1"/>
<reference evidence="2 3" key="1">
    <citation type="journal article" date="2011" name="Science">
        <title>The ecoresponsive genome of Daphnia pulex.</title>
        <authorList>
            <person name="Colbourne J.K."/>
            <person name="Pfrender M.E."/>
            <person name="Gilbert D."/>
            <person name="Thomas W.K."/>
            <person name="Tucker A."/>
            <person name="Oakley T.H."/>
            <person name="Tokishita S."/>
            <person name="Aerts A."/>
            <person name="Arnold G.J."/>
            <person name="Basu M.K."/>
            <person name="Bauer D.J."/>
            <person name="Caceres C.E."/>
            <person name="Carmel L."/>
            <person name="Casola C."/>
            <person name="Choi J.H."/>
            <person name="Detter J.C."/>
            <person name="Dong Q."/>
            <person name="Dusheyko S."/>
            <person name="Eads B.D."/>
            <person name="Frohlich T."/>
            <person name="Geiler-Samerotte K.A."/>
            <person name="Gerlach D."/>
            <person name="Hatcher P."/>
            <person name="Jogdeo S."/>
            <person name="Krijgsveld J."/>
            <person name="Kriventseva E.V."/>
            <person name="Kultz D."/>
            <person name="Laforsch C."/>
            <person name="Lindquist E."/>
            <person name="Lopez J."/>
            <person name="Manak J.R."/>
            <person name="Muller J."/>
            <person name="Pangilinan J."/>
            <person name="Patwardhan R.P."/>
            <person name="Pitluck S."/>
            <person name="Pritham E.J."/>
            <person name="Rechtsteiner A."/>
            <person name="Rho M."/>
            <person name="Rogozin I.B."/>
            <person name="Sakarya O."/>
            <person name="Salamov A."/>
            <person name="Schaack S."/>
            <person name="Shapiro H."/>
            <person name="Shiga Y."/>
            <person name="Skalitzky C."/>
            <person name="Smith Z."/>
            <person name="Souvorov A."/>
            <person name="Sung W."/>
            <person name="Tang Z."/>
            <person name="Tsuchiya D."/>
            <person name="Tu H."/>
            <person name="Vos H."/>
            <person name="Wang M."/>
            <person name="Wolf Y.I."/>
            <person name="Yamagata H."/>
            <person name="Yamada T."/>
            <person name="Ye Y."/>
            <person name="Shaw J.R."/>
            <person name="Andrews J."/>
            <person name="Crease T.J."/>
            <person name="Tang H."/>
            <person name="Lucas S.M."/>
            <person name="Robertson H.M."/>
            <person name="Bork P."/>
            <person name="Koonin E.V."/>
            <person name="Zdobnov E.M."/>
            <person name="Grigoriev I.V."/>
            <person name="Lynch M."/>
            <person name="Boore J.L."/>
        </authorList>
    </citation>
    <scope>NUCLEOTIDE SEQUENCE [LARGE SCALE GENOMIC DNA]</scope>
</reference>
<dbReference type="EMBL" id="GL732525">
    <property type="protein sequence ID" value="EFX88641.1"/>
    <property type="molecule type" value="Genomic_DNA"/>
</dbReference>
<gene>
    <name evidence="2" type="ORF">DAPPUDRAFT_233882</name>
</gene>
<dbReference type="AlphaFoldDB" id="E9FW07"/>
<proteinExistence type="predicted"/>
<evidence type="ECO:0000313" key="3">
    <source>
        <dbReference type="Proteomes" id="UP000000305"/>
    </source>
</evidence>
<name>E9FW07_DAPPU</name>
<protein>
    <submittedName>
        <fullName evidence="2">Uncharacterized protein</fullName>
    </submittedName>
</protein>
<evidence type="ECO:0000313" key="2">
    <source>
        <dbReference type="EMBL" id="EFX88641.1"/>
    </source>
</evidence>
<evidence type="ECO:0000256" key="1">
    <source>
        <dbReference type="SAM" id="MobiDB-lite"/>
    </source>
</evidence>
<sequence length="94" mass="10667">MSVPRDDLFILSRVQTCIAQLLHFRRVSPTNNSGPRGGPTEERKKHKNGELRLQASQISEYSSLDTKRWLKGVCRSSDGLDLDRFRSSVLVPIN</sequence>
<feature type="region of interest" description="Disordered" evidence="1">
    <location>
        <begin position="27"/>
        <end position="52"/>
    </location>
</feature>
<keyword evidence="3" id="KW-1185">Reference proteome</keyword>
<dbReference type="InParanoid" id="E9FW07"/>
<dbReference type="Proteomes" id="UP000000305">
    <property type="component" value="Unassembled WGS sequence"/>
</dbReference>
<organism evidence="2 3">
    <name type="scientific">Daphnia pulex</name>
    <name type="common">Water flea</name>
    <dbReference type="NCBI Taxonomy" id="6669"/>
    <lineage>
        <taxon>Eukaryota</taxon>
        <taxon>Metazoa</taxon>
        <taxon>Ecdysozoa</taxon>
        <taxon>Arthropoda</taxon>
        <taxon>Crustacea</taxon>
        <taxon>Branchiopoda</taxon>
        <taxon>Diplostraca</taxon>
        <taxon>Cladocera</taxon>
        <taxon>Anomopoda</taxon>
        <taxon>Daphniidae</taxon>
        <taxon>Daphnia</taxon>
    </lineage>
</organism>